<organism evidence="2 3">
    <name type="scientific">Cyclotella atomus</name>
    <dbReference type="NCBI Taxonomy" id="382360"/>
    <lineage>
        <taxon>Eukaryota</taxon>
        <taxon>Sar</taxon>
        <taxon>Stramenopiles</taxon>
        <taxon>Ochrophyta</taxon>
        <taxon>Bacillariophyta</taxon>
        <taxon>Coscinodiscophyceae</taxon>
        <taxon>Thalassiosirophycidae</taxon>
        <taxon>Stephanodiscales</taxon>
        <taxon>Stephanodiscaceae</taxon>
        <taxon>Cyclotella</taxon>
    </lineage>
</organism>
<accession>A0ABD3QJB0</accession>
<proteinExistence type="predicted"/>
<comment type="caution">
    <text evidence="2">The sequence shown here is derived from an EMBL/GenBank/DDBJ whole genome shotgun (WGS) entry which is preliminary data.</text>
</comment>
<feature type="region of interest" description="Disordered" evidence="1">
    <location>
        <begin position="149"/>
        <end position="185"/>
    </location>
</feature>
<gene>
    <name evidence="2" type="ORF">ACHAWO_000179</name>
</gene>
<evidence type="ECO:0000313" key="3">
    <source>
        <dbReference type="Proteomes" id="UP001530400"/>
    </source>
</evidence>
<feature type="compositionally biased region" description="Polar residues" evidence="1">
    <location>
        <begin position="149"/>
        <end position="158"/>
    </location>
</feature>
<dbReference type="Proteomes" id="UP001530400">
    <property type="component" value="Unassembled WGS sequence"/>
</dbReference>
<keyword evidence="3" id="KW-1185">Reference proteome</keyword>
<name>A0ABD3QJB0_9STRA</name>
<sequence length="407" mass="44255">MNKPLIIHTNGDTSYIDILPTRNLSDAREIILQEFDAEQYPSANGAFTFKIDGLRVSRAQEKKNIVADILASGKRVELVPPLNRDPVAFVTPASHNSSAIRGPTNQSSVHNKSERDIHGSEPFASADPSKSTISEKNLFNPTEVGCSAQKTAGQQSVHNTPTPNKPPQVQKVQQVQPGGKCNDKLPQKRAAANLYSNSDLSGAKKSASWDVSKCGVRNAGKPLHDSTWSSDGPAMYSHDISCNIQQVELKKTVVMIDLCDSSEDDSKPAAVDPITVSTTVVKDFTSMDGAERKVYLSDGKNLVNFFKRTLSNLTGAECEVCAETGVDKRCNSCGKFYHAVCVDESCHIVCLGCQTSDPQCHLCNQEGGIIVKSYAKCARMKRWKGKKGEYEASLFGNGNYCHMICGM</sequence>
<evidence type="ECO:0000256" key="1">
    <source>
        <dbReference type="SAM" id="MobiDB-lite"/>
    </source>
</evidence>
<evidence type="ECO:0000313" key="2">
    <source>
        <dbReference type="EMBL" id="KAL3800499.1"/>
    </source>
</evidence>
<dbReference type="AlphaFoldDB" id="A0ABD3QJB0"/>
<feature type="compositionally biased region" description="Low complexity" evidence="1">
    <location>
        <begin position="159"/>
        <end position="177"/>
    </location>
</feature>
<reference evidence="2 3" key="1">
    <citation type="submission" date="2024-10" db="EMBL/GenBank/DDBJ databases">
        <title>Updated reference genomes for cyclostephanoid diatoms.</title>
        <authorList>
            <person name="Roberts W.R."/>
            <person name="Alverson A.J."/>
        </authorList>
    </citation>
    <scope>NUCLEOTIDE SEQUENCE [LARGE SCALE GENOMIC DNA]</scope>
    <source>
        <strain evidence="2 3">AJA010-31</strain>
    </source>
</reference>
<feature type="compositionally biased region" description="Polar residues" evidence="1">
    <location>
        <begin position="94"/>
        <end position="110"/>
    </location>
</feature>
<dbReference type="EMBL" id="JALLPJ020000157">
    <property type="protein sequence ID" value="KAL3800499.1"/>
    <property type="molecule type" value="Genomic_DNA"/>
</dbReference>
<protein>
    <submittedName>
        <fullName evidence="2">Uncharacterized protein</fullName>
    </submittedName>
</protein>
<feature type="region of interest" description="Disordered" evidence="1">
    <location>
        <begin position="94"/>
        <end position="135"/>
    </location>
</feature>